<feature type="domain" description="Carboxylesterase type B" evidence="5">
    <location>
        <begin position="41"/>
        <end position="553"/>
    </location>
</feature>
<sequence length="625" mass="70273">MSSWLCVLLCCTALGAFAQCISVETPIGSFISNSEADSPSIGLLGIPYAKPMSKETRWKVANKEQDYRAGKIIDARQFGFRCPQMALIGGSKIPTNENCLFLNIWMPTNLLQATDTSFKLAERDLLPVMVFIHGGGFSIGSGDDPYIKSAEFNNNGAILVSFNYRLGVLGFLSLEEIEQEDPNAQNLGLLDQRLAISWIIDNIRHFGGDPNNLTLFGESAGAMSIIWHLTADETTIPEDLHILNNIKGAIIQSAPNLDSNYCHEYHQQAKDTLSVLNCDEYTGSKYLKCLREVDSSELETAIPGFFFGTRRIFWHTRREDAVFTGSPCIDNKVFNRHPRHAFENGHHDVHTNIIIGTCRDEGTLFSWLSFLFHSKLHPETLEAFIHSAFFDDDEDDDAVKIVNQYLQSHNETDASAVLSEIFNDVYFQCGNKGFADQLSSHNSANVYRYVFDHLPSSGIQTLGVYHAAELVYIFGEPVGGGLFPDSFTEEETQLSKQINKYWSNFATYGSPMGNEGNELPNWPKYDAVTKQTQLLRINTETVEDYKSEICEFWETLYPKGIPFLGTSNEMDHEAWDSYVINETGFFLLRNYKAAGAVFLFAFVTLFATCVCCCSRRSKKQKPKEE</sequence>
<reference evidence="6" key="1">
    <citation type="submission" date="2021-01" db="EMBL/GenBank/DDBJ databases">
        <authorList>
            <person name="Corre E."/>
            <person name="Pelletier E."/>
            <person name="Niang G."/>
            <person name="Scheremetjew M."/>
            <person name="Finn R."/>
            <person name="Kale V."/>
            <person name="Holt S."/>
            <person name="Cochrane G."/>
            <person name="Meng A."/>
            <person name="Brown T."/>
            <person name="Cohen L."/>
        </authorList>
    </citation>
    <scope>NUCLEOTIDE SEQUENCE</scope>
    <source>
        <strain evidence="6">DIVA3 518/3/11/1/6</strain>
    </source>
</reference>
<dbReference type="EMBL" id="HBKP01025806">
    <property type="protein sequence ID" value="CAE2241764.1"/>
    <property type="molecule type" value="Transcribed_RNA"/>
</dbReference>
<dbReference type="InterPro" id="IPR019826">
    <property type="entry name" value="Carboxylesterase_B_AS"/>
</dbReference>
<evidence type="ECO:0000256" key="2">
    <source>
        <dbReference type="ARBA" id="ARBA00022801"/>
    </source>
</evidence>
<dbReference type="Pfam" id="PF00135">
    <property type="entry name" value="COesterase"/>
    <property type="match status" value="1"/>
</dbReference>
<evidence type="ECO:0000256" key="4">
    <source>
        <dbReference type="SAM" id="Phobius"/>
    </source>
</evidence>
<dbReference type="PANTHER" id="PTHR43918">
    <property type="entry name" value="ACETYLCHOLINESTERASE"/>
    <property type="match status" value="1"/>
</dbReference>
<keyword evidence="3" id="KW-0732">Signal</keyword>
<proteinExistence type="inferred from homology"/>
<gene>
    <name evidence="6" type="ORF">VSP0166_LOCUS17916</name>
</gene>
<keyword evidence="4" id="KW-0472">Membrane</keyword>
<dbReference type="GO" id="GO:0052689">
    <property type="term" value="F:carboxylic ester hydrolase activity"/>
    <property type="evidence" value="ECO:0007669"/>
    <property type="project" value="TreeGrafter"/>
</dbReference>
<dbReference type="SUPFAM" id="SSF53474">
    <property type="entry name" value="alpha/beta-Hydrolases"/>
    <property type="match status" value="1"/>
</dbReference>
<feature type="chain" id="PRO_5031606881" description="Carboxylic ester hydrolase" evidence="3">
    <location>
        <begin position="19"/>
        <end position="625"/>
    </location>
</feature>
<evidence type="ECO:0000256" key="1">
    <source>
        <dbReference type="ARBA" id="ARBA00005964"/>
    </source>
</evidence>
<dbReference type="EC" id="3.1.1.-" evidence="3"/>
<dbReference type="InterPro" id="IPR002018">
    <property type="entry name" value="CarbesteraseB"/>
</dbReference>
<comment type="similarity">
    <text evidence="1 3">Belongs to the type-B carboxylesterase/lipase family.</text>
</comment>
<dbReference type="PROSITE" id="PS00122">
    <property type="entry name" value="CARBOXYLESTERASE_B_1"/>
    <property type="match status" value="1"/>
</dbReference>
<dbReference type="PANTHER" id="PTHR43918:SF4">
    <property type="entry name" value="CARBOXYLIC ESTER HYDROLASE"/>
    <property type="match status" value="1"/>
</dbReference>
<dbReference type="Gene3D" id="3.40.50.1820">
    <property type="entry name" value="alpha/beta hydrolase"/>
    <property type="match status" value="1"/>
</dbReference>
<feature type="signal peptide" evidence="3">
    <location>
        <begin position="1"/>
        <end position="18"/>
    </location>
</feature>
<protein>
    <recommendedName>
        <fullName evidence="3">Carboxylic ester hydrolase</fullName>
        <ecNumber evidence="3">3.1.1.-</ecNumber>
    </recommendedName>
</protein>
<dbReference type="AlphaFoldDB" id="A0A7S4IWK3"/>
<accession>A0A7S4IWK3</accession>
<feature type="transmembrane region" description="Helical" evidence="4">
    <location>
        <begin position="593"/>
        <end position="613"/>
    </location>
</feature>
<keyword evidence="2 3" id="KW-0378">Hydrolase</keyword>
<evidence type="ECO:0000259" key="5">
    <source>
        <dbReference type="Pfam" id="PF00135"/>
    </source>
</evidence>
<name>A0A7S4IWK3_9EUKA</name>
<dbReference type="InterPro" id="IPR050654">
    <property type="entry name" value="AChE-related_enzymes"/>
</dbReference>
<keyword evidence="4" id="KW-0812">Transmembrane</keyword>
<keyword evidence="4" id="KW-1133">Transmembrane helix</keyword>
<evidence type="ECO:0000256" key="3">
    <source>
        <dbReference type="RuleBase" id="RU361235"/>
    </source>
</evidence>
<dbReference type="InterPro" id="IPR029058">
    <property type="entry name" value="AB_hydrolase_fold"/>
</dbReference>
<evidence type="ECO:0000313" key="6">
    <source>
        <dbReference type="EMBL" id="CAE2241764.1"/>
    </source>
</evidence>
<organism evidence="6">
    <name type="scientific">Vannella robusta</name>
    <dbReference type="NCBI Taxonomy" id="1487602"/>
    <lineage>
        <taxon>Eukaryota</taxon>
        <taxon>Amoebozoa</taxon>
        <taxon>Discosea</taxon>
        <taxon>Flabellinia</taxon>
        <taxon>Vannellidae</taxon>
        <taxon>Vannella</taxon>
    </lineage>
</organism>